<dbReference type="PANTHER" id="PTHR38123">
    <property type="entry name" value="CELL WALL SERINE-THREONINE-RICH GALACTOMANNOPROTEIN MP1 (AFU_ORTHOLOGUE AFUA_4G03240)"/>
    <property type="match status" value="1"/>
</dbReference>
<dbReference type="Proteomes" id="UP000245764">
    <property type="component" value="Chromosome 7"/>
</dbReference>
<evidence type="ECO:0000256" key="1">
    <source>
        <dbReference type="SAM" id="MobiDB-lite"/>
    </source>
</evidence>
<sequence>MKLFNLLVLAPLALAAPLTKRQSAQATNQGITNIDTAVRELITQLNAYQGGILESQPVIDASVNIHKVNRDAKAAADASPRFNQQDSQVIVKNVMDSVGVSIPQAVEIIKAKKPLFDEAQVSSLVKATIDLLQYDHRTFSASVGAKLTLTTLPGGLAGAGGIDASLTGASLYYTVPGDSGKLNNKLNNKRSRTSLFLPPTTTTHRVRFRPSCFHQSAADHTTRHITIMSKPAIDTQEAVPPPRKRYPWSRPSPPPTSLSPPPPPPPPPPPRKRYPWSRPSPPPRKRYPWSRPTPPPPPPPTPPQQQLVHVPTESRILRYPPPTGPRVPDYYQPERNQAVLGYHYYKEHIDKCPPPRHNPYPRPEHVGPHGRRDQEDALEWARRSYPRGEPLYLLPNPPIRRSPSSSYESEMPPQESIVDLSRVWDTTSGEWLYRDVNYHSTPQDPVPAENEQAAEGIMLIEQLAPAENEQAAEGIGLVEQLAPAENEQAAEGIAPIERTISIRLIWIWIAIILCIGMPIFAWFRGTGSG</sequence>
<reference evidence="5" key="1">
    <citation type="submission" date="2017-05" db="EMBL/GenBank/DDBJ databases">
        <authorList>
            <person name="Song R."/>
            <person name="Chenine A.L."/>
            <person name="Ruprecht R.M."/>
        </authorList>
    </citation>
    <scope>NUCLEOTIDE SEQUENCE [LARGE SCALE GENOMIC DNA]</scope>
</reference>
<keyword evidence="3" id="KW-0732">Signal</keyword>
<gene>
    <name evidence="4" type="ORF">ZT1E4_G7589</name>
</gene>
<keyword evidence="2" id="KW-0812">Transmembrane</keyword>
<dbReference type="Pfam" id="PF12296">
    <property type="entry name" value="HsbA"/>
    <property type="match status" value="1"/>
</dbReference>
<accession>A0A2H1GNS6</accession>
<feature type="region of interest" description="Disordered" evidence="1">
    <location>
        <begin position="391"/>
        <end position="414"/>
    </location>
</feature>
<evidence type="ECO:0000256" key="3">
    <source>
        <dbReference type="SAM" id="SignalP"/>
    </source>
</evidence>
<dbReference type="AlphaFoldDB" id="A0A2H1GNS6"/>
<evidence type="ECO:0000256" key="2">
    <source>
        <dbReference type="SAM" id="Phobius"/>
    </source>
</evidence>
<name>A0A2H1GNS6_ZYMTR</name>
<feature type="compositionally biased region" description="Low complexity" evidence="1">
    <location>
        <begin position="401"/>
        <end position="414"/>
    </location>
</feature>
<feature type="transmembrane region" description="Helical" evidence="2">
    <location>
        <begin position="505"/>
        <end position="523"/>
    </location>
</feature>
<dbReference type="GO" id="GO:0005576">
    <property type="term" value="C:extracellular region"/>
    <property type="evidence" value="ECO:0007669"/>
    <property type="project" value="TreeGrafter"/>
</dbReference>
<keyword evidence="2" id="KW-0472">Membrane</keyword>
<dbReference type="InterPro" id="IPR021054">
    <property type="entry name" value="Cell_wall_mannoprotein_1"/>
</dbReference>
<dbReference type="PANTHER" id="PTHR38123:SF5">
    <property type="entry name" value="CELL WALL GALACTOMANNOPROTEIN"/>
    <property type="match status" value="1"/>
</dbReference>
<dbReference type="EMBL" id="LT854259">
    <property type="protein sequence ID" value="SMR55242.1"/>
    <property type="molecule type" value="Genomic_DNA"/>
</dbReference>
<feature type="compositionally biased region" description="Pro residues" evidence="1">
    <location>
        <begin position="291"/>
        <end position="303"/>
    </location>
</feature>
<feature type="chain" id="PRO_5013856960" evidence="3">
    <location>
        <begin position="16"/>
        <end position="529"/>
    </location>
</feature>
<feature type="compositionally biased region" description="Pro residues" evidence="1">
    <location>
        <begin position="250"/>
        <end position="269"/>
    </location>
</feature>
<evidence type="ECO:0000313" key="5">
    <source>
        <dbReference type="Proteomes" id="UP000245764"/>
    </source>
</evidence>
<organism evidence="4 5">
    <name type="scientific">Zymoseptoria tritici ST99CH_1E4</name>
    <dbReference type="NCBI Taxonomy" id="1276532"/>
    <lineage>
        <taxon>Eukaryota</taxon>
        <taxon>Fungi</taxon>
        <taxon>Dikarya</taxon>
        <taxon>Ascomycota</taxon>
        <taxon>Pezizomycotina</taxon>
        <taxon>Dothideomycetes</taxon>
        <taxon>Dothideomycetidae</taxon>
        <taxon>Mycosphaerellales</taxon>
        <taxon>Mycosphaerellaceae</taxon>
        <taxon>Zymoseptoria</taxon>
    </lineage>
</organism>
<feature type="region of interest" description="Disordered" evidence="1">
    <location>
        <begin position="228"/>
        <end position="309"/>
    </location>
</feature>
<proteinExistence type="predicted"/>
<keyword evidence="2" id="KW-1133">Transmembrane helix</keyword>
<protein>
    <submittedName>
        <fullName evidence="4">Uncharacterized protein</fullName>
    </submittedName>
</protein>
<feature type="signal peptide" evidence="3">
    <location>
        <begin position="1"/>
        <end position="15"/>
    </location>
</feature>
<evidence type="ECO:0000313" key="4">
    <source>
        <dbReference type="EMBL" id="SMR55242.1"/>
    </source>
</evidence>